<reference evidence="3" key="1">
    <citation type="journal article" date="2017" name="Cell">
        <title>Insights into land plant evolution garnered from the Marchantia polymorpha genome.</title>
        <authorList>
            <person name="Bowman J.L."/>
            <person name="Kohchi T."/>
            <person name="Yamato K.T."/>
            <person name="Jenkins J."/>
            <person name="Shu S."/>
            <person name="Ishizaki K."/>
            <person name="Yamaoka S."/>
            <person name="Nishihama R."/>
            <person name="Nakamura Y."/>
            <person name="Berger F."/>
            <person name="Adam C."/>
            <person name="Aki S.S."/>
            <person name="Althoff F."/>
            <person name="Araki T."/>
            <person name="Arteaga-Vazquez M.A."/>
            <person name="Balasubrmanian S."/>
            <person name="Barry K."/>
            <person name="Bauer D."/>
            <person name="Boehm C.R."/>
            <person name="Briginshaw L."/>
            <person name="Caballero-Perez J."/>
            <person name="Catarino B."/>
            <person name="Chen F."/>
            <person name="Chiyoda S."/>
            <person name="Chovatia M."/>
            <person name="Davies K.M."/>
            <person name="Delmans M."/>
            <person name="Demura T."/>
            <person name="Dierschke T."/>
            <person name="Dolan L."/>
            <person name="Dorantes-Acosta A.E."/>
            <person name="Eklund D.M."/>
            <person name="Florent S.N."/>
            <person name="Flores-Sandoval E."/>
            <person name="Fujiyama A."/>
            <person name="Fukuzawa H."/>
            <person name="Galik B."/>
            <person name="Grimanelli D."/>
            <person name="Grimwood J."/>
            <person name="Grossniklaus U."/>
            <person name="Hamada T."/>
            <person name="Haseloff J."/>
            <person name="Hetherington A.J."/>
            <person name="Higo A."/>
            <person name="Hirakawa Y."/>
            <person name="Hundley H.N."/>
            <person name="Ikeda Y."/>
            <person name="Inoue K."/>
            <person name="Inoue S.I."/>
            <person name="Ishida S."/>
            <person name="Jia Q."/>
            <person name="Kakita M."/>
            <person name="Kanazawa T."/>
            <person name="Kawai Y."/>
            <person name="Kawashima T."/>
            <person name="Kennedy M."/>
            <person name="Kinose K."/>
            <person name="Kinoshita T."/>
            <person name="Kohara Y."/>
            <person name="Koide E."/>
            <person name="Komatsu K."/>
            <person name="Kopischke S."/>
            <person name="Kubo M."/>
            <person name="Kyozuka J."/>
            <person name="Lagercrantz U."/>
            <person name="Lin S.S."/>
            <person name="Lindquist E."/>
            <person name="Lipzen A.M."/>
            <person name="Lu C.W."/>
            <person name="De Luna E."/>
            <person name="Martienssen R.A."/>
            <person name="Minamino N."/>
            <person name="Mizutani M."/>
            <person name="Mizutani M."/>
            <person name="Mochizuki N."/>
            <person name="Monte I."/>
            <person name="Mosher R."/>
            <person name="Nagasaki H."/>
            <person name="Nakagami H."/>
            <person name="Naramoto S."/>
            <person name="Nishitani K."/>
            <person name="Ohtani M."/>
            <person name="Okamoto T."/>
            <person name="Okumura M."/>
            <person name="Phillips J."/>
            <person name="Pollak B."/>
            <person name="Reinders A."/>
            <person name="Rovekamp M."/>
            <person name="Sano R."/>
            <person name="Sawa S."/>
            <person name="Schmid M.W."/>
            <person name="Shirakawa M."/>
            <person name="Solano R."/>
            <person name="Spunde A."/>
            <person name="Suetsugu N."/>
            <person name="Sugano S."/>
            <person name="Sugiyama A."/>
            <person name="Sun R."/>
            <person name="Suzuki Y."/>
            <person name="Takenaka M."/>
            <person name="Takezawa D."/>
            <person name="Tomogane H."/>
            <person name="Tsuzuki M."/>
            <person name="Ueda T."/>
            <person name="Umeda M."/>
            <person name="Ward J.M."/>
            <person name="Watanabe Y."/>
            <person name="Yazaki K."/>
            <person name="Yokoyama R."/>
            <person name="Yoshitake Y."/>
            <person name="Yotsui I."/>
            <person name="Zachgo S."/>
            <person name="Schmutz J."/>
        </authorList>
    </citation>
    <scope>NUCLEOTIDE SEQUENCE [LARGE SCALE GENOMIC DNA]</scope>
    <source>
        <strain evidence="3">Tak-1</strain>
    </source>
</reference>
<dbReference type="OrthoDB" id="10533703at2759"/>
<evidence type="ECO:0000256" key="1">
    <source>
        <dbReference type="SAM" id="MobiDB-lite"/>
    </source>
</evidence>
<accession>A0A2R6XSJ6</accession>
<protein>
    <submittedName>
        <fullName evidence="2">Uncharacterized protein</fullName>
    </submittedName>
</protein>
<proteinExistence type="predicted"/>
<dbReference type="EMBL" id="KZ772676">
    <property type="protein sequence ID" value="PTQ49070.1"/>
    <property type="molecule type" value="Genomic_DNA"/>
</dbReference>
<dbReference type="Gramene" id="Mp3g13770.1">
    <property type="protein sequence ID" value="Mp3g13770.1.cds1"/>
    <property type="gene ID" value="Mp3g13770"/>
</dbReference>
<evidence type="ECO:0000313" key="2">
    <source>
        <dbReference type="EMBL" id="PTQ49070.1"/>
    </source>
</evidence>
<feature type="region of interest" description="Disordered" evidence="1">
    <location>
        <begin position="1"/>
        <end position="27"/>
    </location>
</feature>
<organism evidence="2 3">
    <name type="scientific">Marchantia polymorpha</name>
    <name type="common">Common liverwort</name>
    <name type="synonym">Marchantia aquatica</name>
    <dbReference type="NCBI Taxonomy" id="3197"/>
    <lineage>
        <taxon>Eukaryota</taxon>
        <taxon>Viridiplantae</taxon>
        <taxon>Streptophyta</taxon>
        <taxon>Embryophyta</taxon>
        <taxon>Marchantiophyta</taxon>
        <taxon>Marchantiopsida</taxon>
        <taxon>Marchantiidae</taxon>
        <taxon>Marchantiales</taxon>
        <taxon>Marchantiaceae</taxon>
        <taxon>Marchantia</taxon>
    </lineage>
</organism>
<keyword evidence="3" id="KW-1185">Reference proteome</keyword>
<evidence type="ECO:0000313" key="3">
    <source>
        <dbReference type="Proteomes" id="UP000244005"/>
    </source>
</evidence>
<sequence length="111" mass="12036">MPNFQCRQRPCRSRGPTRFDSGSKSAKTNVVGNRRYLVPVGDLGVPTQIATAVAAERPPSGKTAVPDEALITTQAALSLNMQSMREVTWIDEATGGESTTVVHIRSGRTHW</sequence>
<dbReference type="AlphaFoldDB" id="A0A2R6XSJ6"/>
<gene>
    <name evidence="2" type="ORF">MARPO_0004s0294</name>
</gene>
<name>A0A2R6XSJ6_MARPO</name>
<dbReference type="Proteomes" id="UP000244005">
    <property type="component" value="Unassembled WGS sequence"/>
</dbReference>